<dbReference type="AlphaFoldDB" id="A0A1I2EV80"/>
<organism evidence="1 2">
    <name type="scientific">Spirosoma endophyticum</name>
    <dbReference type="NCBI Taxonomy" id="662367"/>
    <lineage>
        <taxon>Bacteria</taxon>
        <taxon>Pseudomonadati</taxon>
        <taxon>Bacteroidota</taxon>
        <taxon>Cytophagia</taxon>
        <taxon>Cytophagales</taxon>
        <taxon>Cytophagaceae</taxon>
        <taxon>Spirosoma</taxon>
    </lineage>
</organism>
<protein>
    <submittedName>
        <fullName evidence="1">Uncharacterized protein</fullName>
    </submittedName>
</protein>
<keyword evidence="2" id="KW-1185">Reference proteome</keyword>
<name>A0A1I2EV80_9BACT</name>
<dbReference type="EMBL" id="FOLQ01000023">
    <property type="protein sequence ID" value="SFE96120.1"/>
    <property type="molecule type" value="Genomic_DNA"/>
</dbReference>
<evidence type="ECO:0000313" key="1">
    <source>
        <dbReference type="EMBL" id="SFE96120.1"/>
    </source>
</evidence>
<evidence type="ECO:0000313" key="2">
    <source>
        <dbReference type="Proteomes" id="UP000198598"/>
    </source>
</evidence>
<gene>
    <name evidence="1" type="ORF">SAMN05216167_12340</name>
</gene>
<dbReference type="STRING" id="662367.SAMN05216167_12340"/>
<dbReference type="Proteomes" id="UP000198598">
    <property type="component" value="Unassembled WGS sequence"/>
</dbReference>
<proteinExistence type="predicted"/>
<dbReference type="RefSeq" id="WP_143100803.1">
    <property type="nucleotide sequence ID" value="NZ_FOLQ01000023.1"/>
</dbReference>
<sequence>MAHQRLSNRLCGLLVYVGSCLSLSNCVDPADLMLRGRLDVVVIDGTITSLAEPQVIQLNRSIADPLTGLPGWLPQRAIQKTII</sequence>
<reference evidence="1 2" key="1">
    <citation type="submission" date="2016-10" db="EMBL/GenBank/DDBJ databases">
        <authorList>
            <person name="de Groot N.N."/>
        </authorList>
    </citation>
    <scope>NUCLEOTIDE SEQUENCE [LARGE SCALE GENOMIC DNA]</scope>
    <source>
        <strain evidence="1 2">DSM 26130</strain>
    </source>
</reference>
<accession>A0A1I2EV80</accession>